<proteinExistence type="predicted"/>
<gene>
    <name evidence="1" type="ORF">LMTR13_26170</name>
</gene>
<sequence length="100" mass="10915">MVFQQPWNLAGNPLATVAHPHKAAIAVLVQILSLKTKRSGSKAILIFDSLSSPSGEVRTVAFASHHGFFEAELLAVDELPLNGNQPSARYQRARRPSRAR</sequence>
<dbReference type="Proteomes" id="UP000092839">
    <property type="component" value="Chromosome"/>
</dbReference>
<name>A0A1B1UJY9_9BRAD</name>
<reference evidence="1 2" key="1">
    <citation type="submission" date="2016-07" db="EMBL/GenBank/DDBJ databases">
        <title>Complete genome sequence of Bradyrhizobium icense LMTR 13T, a potential inoculant strain isolated from lima bean (Phaseolus lunatus) in Peru.</title>
        <authorList>
            <person name="Ormeno-Orrillo E."/>
            <person name="Duran D."/>
            <person name="Rogel M.A."/>
            <person name="Rey L."/>
            <person name="Imperial J."/>
            <person name="Ruiz-Argueso T."/>
            <person name="Martinez-Romero E."/>
        </authorList>
    </citation>
    <scope>NUCLEOTIDE SEQUENCE [LARGE SCALE GENOMIC DNA]</scope>
    <source>
        <strain evidence="1 2">LMTR 13</strain>
    </source>
</reference>
<evidence type="ECO:0000313" key="1">
    <source>
        <dbReference type="EMBL" id="ANW03109.1"/>
    </source>
</evidence>
<dbReference type="KEGG" id="bic:LMTR13_26170"/>
<organism evidence="1 2">
    <name type="scientific">Bradyrhizobium icense</name>
    <dbReference type="NCBI Taxonomy" id="1274631"/>
    <lineage>
        <taxon>Bacteria</taxon>
        <taxon>Pseudomonadati</taxon>
        <taxon>Pseudomonadota</taxon>
        <taxon>Alphaproteobacteria</taxon>
        <taxon>Hyphomicrobiales</taxon>
        <taxon>Nitrobacteraceae</taxon>
        <taxon>Bradyrhizobium</taxon>
    </lineage>
</organism>
<protein>
    <submittedName>
        <fullName evidence="1">Uncharacterized protein</fullName>
    </submittedName>
</protein>
<dbReference type="EMBL" id="CP016428">
    <property type="protein sequence ID" value="ANW03109.1"/>
    <property type="molecule type" value="Genomic_DNA"/>
</dbReference>
<evidence type="ECO:0000313" key="2">
    <source>
        <dbReference type="Proteomes" id="UP000092839"/>
    </source>
</evidence>
<keyword evidence="2" id="KW-1185">Reference proteome</keyword>
<dbReference type="AlphaFoldDB" id="A0A1B1UJY9"/>
<accession>A0A1B1UJY9</accession>